<evidence type="ECO:0000313" key="2">
    <source>
        <dbReference type="Proteomes" id="UP000277580"/>
    </source>
</evidence>
<protein>
    <submittedName>
        <fullName evidence="1">Uncharacterized protein</fullName>
    </submittedName>
</protein>
<dbReference type="OrthoDB" id="10394456at2759"/>
<gene>
    <name evidence="1" type="ORF">P167DRAFT_543478</name>
</gene>
<organism evidence="1 2">
    <name type="scientific">Morchella conica CCBAS932</name>
    <dbReference type="NCBI Taxonomy" id="1392247"/>
    <lineage>
        <taxon>Eukaryota</taxon>
        <taxon>Fungi</taxon>
        <taxon>Dikarya</taxon>
        <taxon>Ascomycota</taxon>
        <taxon>Pezizomycotina</taxon>
        <taxon>Pezizomycetes</taxon>
        <taxon>Pezizales</taxon>
        <taxon>Morchellaceae</taxon>
        <taxon>Morchella</taxon>
    </lineage>
</organism>
<dbReference type="Proteomes" id="UP000277580">
    <property type="component" value="Unassembled WGS sequence"/>
</dbReference>
<accession>A0A3N4KZ60</accession>
<dbReference type="AlphaFoldDB" id="A0A3N4KZ60"/>
<name>A0A3N4KZ60_9PEZI</name>
<proteinExistence type="predicted"/>
<keyword evidence="2" id="KW-1185">Reference proteome</keyword>
<dbReference type="EMBL" id="ML119116">
    <property type="protein sequence ID" value="RPB14758.1"/>
    <property type="molecule type" value="Genomic_DNA"/>
</dbReference>
<evidence type="ECO:0000313" key="1">
    <source>
        <dbReference type="EMBL" id="RPB14758.1"/>
    </source>
</evidence>
<sequence>MNGYMVWEWGTASVANSIAWEFNHLAHLIALGSALFSVLRVRRQLKVSFSTHFACVLANYISASPTELFHRVARGLSEWGIGHYGGTISEISKQEALELEKSIVPLPAASRTISNISCASMTTTEITESSSNEGSPTTWSTRNFAKREEILSLDNEGSLLEGDAVVELNRSLRMYALALGDPCTLVAGEERVDSKICVGGAVAICGEKSLIWESYTDCRGSGLVCGAIEARGGVNGDSKADIQCLEMWVFPLDRLLFFCRL</sequence>
<reference evidence="1 2" key="1">
    <citation type="journal article" date="2018" name="Nat. Ecol. Evol.">
        <title>Pezizomycetes genomes reveal the molecular basis of ectomycorrhizal truffle lifestyle.</title>
        <authorList>
            <person name="Murat C."/>
            <person name="Payen T."/>
            <person name="Noel B."/>
            <person name="Kuo A."/>
            <person name="Morin E."/>
            <person name="Chen J."/>
            <person name="Kohler A."/>
            <person name="Krizsan K."/>
            <person name="Balestrini R."/>
            <person name="Da Silva C."/>
            <person name="Montanini B."/>
            <person name="Hainaut M."/>
            <person name="Levati E."/>
            <person name="Barry K.W."/>
            <person name="Belfiori B."/>
            <person name="Cichocki N."/>
            <person name="Clum A."/>
            <person name="Dockter R.B."/>
            <person name="Fauchery L."/>
            <person name="Guy J."/>
            <person name="Iotti M."/>
            <person name="Le Tacon F."/>
            <person name="Lindquist E.A."/>
            <person name="Lipzen A."/>
            <person name="Malagnac F."/>
            <person name="Mello A."/>
            <person name="Molinier V."/>
            <person name="Miyauchi S."/>
            <person name="Poulain J."/>
            <person name="Riccioni C."/>
            <person name="Rubini A."/>
            <person name="Sitrit Y."/>
            <person name="Splivallo R."/>
            <person name="Traeger S."/>
            <person name="Wang M."/>
            <person name="Zifcakova L."/>
            <person name="Wipf D."/>
            <person name="Zambonelli A."/>
            <person name="Paolocci F."/>
            <person name="Nowrousian M."/>
            <person name="Ottonello S."/>
            <person name="Baldrian P."/>
            <person name="Spatafora J.W."/>
            <person name="Henrissat B."/>
            <person name="Nagy L.G."/>
            <person name="Aury J.M."/>
            <person name="Wincker P."/>
            <person name="Grigoriev I.V."/>
            <person name="Bonfante P."/>
            <person name="Martin F.M."/>
        </authorList>
    </citation>
    <scope>NUCLEOTIDE SEQUENCE [LARGE SCALE GENOMIC DNA]</scope>
    <source>
        <strain evidence="1 2">CCBAS932</strain>
    </source>
</reference>
<dbReference type="InParanoid" id="A0A3N4KZ60"/>